<evidence type="ECO:0000256" key="6">
    <source>
        <dbReference type="ARBA" id="ARBA00022840"/>
    </source>
</evidence>
<feature type="transmembrane region" description="Helical" evidence="8">
    <location>
        <begin position="31"/>
        <end position="53"/>
    </location>
</feature>
<dbReference type="SMART" id="SM00387">
    <property type="entry name" value="HATPase_c"/>
    <property type="match status" value="1"/>
</dbReference>
<keyword evidence="8" id="KW-0472">Membrane</keyword>
<feature type="transmembrane region" description="Helical" evidence="8">
    <location>
        <begin position="7"/>
        <end position="25"/>
    </location>
</feature>
<comment type="caution">
    <text evidence="10">The sequence shown here is derived from an EMBL/GenBank/DDBJ whole genome shotgun (WGS) entry which is preliminary data.</text>
</comment>
<evidence type="ECO:0000256" key="5">
    <source>
        <dbReference type="ARBA" id="ARBA00022777"/>
    </source>
</evidence>
<dbReference type="Pfam" id="PF02518">
    <property type="entry name" value="HATPase_c"/>
    <property type="match status" value="1"/>
</dbReference>
<dbReference type="InterPro" id="IPR036890">
    <property type="entry name" value="HATPase_C_sf"/>
</dbReference>
<evidence type="ECO:0000313" key="10">
    <source>
        <dbReference type="EMBL" id="MFH6982595.1"/>
    </source>
</evidence>
<dbReference type="EMBL" id="JBIPKE010000012">
    <property type="protein sequence ID" value="MFH6982595.1"/>
    <property type="molecule type" value="Genomic_DNA"/>
</dbReference>
<comment type="catalytic activity">
    <reaction evidence="1">
        <text>ATP + protein L-histidine = ADP + protein N-phospho-L-histidine.</text>
        <dbReference type="EC" id="2.7.13.3"/>
    </reaction>
</comment>
<dbReference type="InterPro" id="IPR005467">
    <property type="entry name" value="His_kinase_dom"/>
</dbReference>
<keyword evidence="7" id="KW-0902">Two-component regulatory system</keyword>
<evidence type="ECO:0000256" key="8">
    <source>
        <dbReference type="SAM" id="Phobius"/>
    </source>
</evidence>
<dbReference type="PROSITE" id="PS50109">
    <property type="entry name" value="HIS_KIN"/>
    <property type="match status" value="1"/>
</dbReference>
<name>A0ABW7N6A9_9BACT</name>
<evidence type="ECO:0000256" key="3">
    <source>
        <dbReference type="ARBA" id="ARBA00022679"/>
    </source>
</evidence>
<evidence type="ECO:0000259" key="9">
    <source>
        <dbReference type="PROSITE" id="PS50109"/>
    </source>
</evidence>
<keyword evidence="6" id="KW-0067">ATP-binding</keyword>
<evidence type="ECO:0000313" key="11">
    <source>
        <dbReference type="Proteomes" id="UP001610063"/>
    </source>
</evidence>
<dbReference type="PRINTS" id="PR00344">
    <property type="entry name" value="BCTRLSENSOR"/>
</dbReference>
<keyword evidence="5 10" id="KW-0418">Kinase</keyword>
<sequence>MKSFRLHVVIRVVLAVSFGLAAYYFGMLTPFWLMSAWMVLFFVVTIVSLIRYVEKSDRELSGFLMAIRQNDFTNTYPAARSRSNQLHRAFNVITAEFIKLRSEKESNFHFLKTVVEHSGVPLMAYTVDDEEVTLVNQSVKTLFGIPYFTKLGSLQRADPTLVETIRSLRTGDKVLVKVKINGEMMYLSIVTRELILQGRRNKVIAFHNINTELDQKEVESWQKLIRVMTHEIKNSVIPISTLAEVINDMLKGSGEGSFALGDLSPEDQDDLIVSIRTIEKRSKGLVKFVASYGDLARVPRPELQRVDLCEVVREVVRLQEKPLRKAGITLKTNFPKGALTLSLDGEMIQQVVINLVKNAAEALKDANTPNGQIQLVIAKYASEVVVQVADNGPGIEEEILDQIFIPFFTTKKEGSGIGLSYSKQIMRAHNGNLRVKSTGAGAVFELSFWVI</sequence>
<keyword evidence="3" id="KW-0808">Transferase</keyword>
<protein>
    <recommendedName>
        <fullName evidence="2">histidine kinase</fullName>
        <ecNumber evidence="2">2.7.13.3</ecNumber>
    </recommendedName>
</protein>
<keyword evidence="8" id="KW-0812">Transmembrane</keyword>
<keyword evidence="11" id="KW-1185">Reference proteome</keyword>
<dbReference type="EC" id="2.7.13.3" evidence="2"/>
<dbReference type="RefSeq" id="WP_395416281.1">
    <property type="nucleotide sequence ID" value="NZ_JBIPKE010000012.1"/>
</dbReference>
<feature type="domain" description="Histidine kinase" evidence="9">
    <location>
        <begin position="227"/>
        <end position="451"/>
    </location>
</feature>
<dbReference type="GO" id="GO:0016301">
    <property type="term" value="F:kinase activity"/>
    <property type="evidence" value="ECO:0007669"/>
    <property type="project" value="UniProtKB-KW"/>
</dbReference>
<dbReference type="InterPro" id="IPR003594">
    <property type="entry name" value="HATPase_dom"/>
</dbReference>
<keyword evidence="8" id="KW-1133">Transmembrane helix</keyword>
<dbReference type="SUPFAM" id="SSF55874">
    <property type="entry name" value="ATPase domain of HSP90 chaperone/DNA topoisomerase II/histidine kinase"/>
    <property type="match status" value="1"/>
</dbReference>
<dbReference type="PANTHER" id="PTHR43065">
    <property type="entry name" value="SENSOR HISTIDINE KINASE"/>
    <property type="match status" value="1"/>
</dbReference>
<accession>A0ABW7N6A9</accession>
<proteinExistence type="predicted"/>
<dbReference type="PANTHER" id="PTHR43065:SF46">
    <property type="entry name" value="C4-DICARBOXYLATE TRANSPORT SENSOR PROTEIN DCTB"/>
    <property type="match status" value="1"/>
</dbReference>
<evidence type="ECO:0000256" key="1">
    <source>
        <dbReference type="ARBA" id="ARBA00000085"/>
    </source>
</evidence>
<dbReference type="Gene3D" id="3.30.565.10">
    <property type="entry name" value="Histidine kinase-like ATPase, C-terminal domain"/>
    <property type="match status" value="1"/>
</dbReference>
<evidence type="ECO:0000256" key="4">
    <source>
        <dbReference type="ARBA" id="ARBA00022741"/>
    </source>
</evidence>
<dbReference type="Proteomes" id="UP001610063">
    <property type="component" value="Unassembled WGS sequence"/>
</dbReference>
<evidence type="ECO:0000256" key="2">
    <source>
        <dbReference type="ARBA" id="ARBA00012438"/>
    </source>
</evidence>
<dbReference type="InterPro" id="IPR004358">
    <property type="entry name" value="Sig_transdc_His_kin-like_C"/>
</dbReference>
<keyword evidence="4" id="KW-0547">Nucleotide-binding</keyword>
<organism evidence="10 11">
    <name type="scientific">Marinoscillum luteum</name>
    <dbReference type="NCBI Taxonomy" id="861051"/>
    <lineage>
        <taxon>Bacteria</taxon>
        <taxon>Pseudomonadati</taxon>
        <taxon>Bacteroidota</taxon>
        <taxon>Cytophagia</taxon>
        <taxon>Cytophagales</taxon>
        <taxon>Reichenbachiellaceae</taxon>
        <taxon>Marinoscillum</taxon>
    </lineage>
</organism>
<reference evidence="10 11" key="1">
    <citation type="journal article" date="2013" name="Int. J. Syst. Evol. Microbiol.">
        <title>Marinoscillum luteum sp. nov., isolated from marine sediment.</title>
        <authorList>
            <person name="Cha I.T."/>
            <person name="Park S.J."/>
            <person name="Kim S.J."/>
            <person name="Kim J.G."/>
            <person name="Jung M.Y."/>
            <person name="Shin K.S."/>
            <person name="Kwon K.K."/>
            <person name="Yang S.H."/>
            <person name="Seo Y.S."/>
            <person name="Rhee S.K."/>
        </authorList>
    </citation>
    <scope>NUCLEOTIDE SEQUENCE [LARGE SCALE GENOMIC DNA]</scope>
    <source>
        <strain evidence="10 11">KCTC 23939</strain>
    </source>
</reference>
<evidence type="ECO:0000256" key="7">
    <source>
        <dbReference type="ARBA" id="ARBA00023012"/>
    </source>
</evidence>
<gene>
    <name evidence="10" type="ORF">ACHKAR_04050</name>
</gene>